<name>A0A1I5XZL6_9BACT</name>
<sequence length="34" mass="4242">MYLLKNNIPVYRFLYFVNVNFARILYGYKTQNHK</sequence>
<dbReference type="EMBL" id="FOXQ01000010">
    <property type="protein sequence ID" value="SFQ37344.1"/>
    <property type="molecule type" value="Genomic_DNA"/>
</dbReference>
<dbReference type="Proteomes" id="UP000199031">
    <property type="component" value="Unassembled WGS sequence"/>
</dbReference>
<protein>
    <submittedName>
        <fullName evidence="2">Uncharacterized protein</fullName>
    </submittedName>
</protein>
<gene>
    <name evidence="2" type="ORF">SAMN05444277_11047</name>
</gene>
<keyword evidence="1" id="KW-0472">Membrane</keyword>
<proteinExistence type="predicted"/>
<accession>A0A1I5XZL6</accession>
<keyword evidence="3" id="KW-1185">Reference proteome</keyword>
<evidence type="ECO:0000256" key="1">
    <source>
        <dbReference type="SAM" id="Phobius"/>
    </source>
</evidence>
<dbReference type="AlphaFoldDB" id="A0A1I5XZL6"/>
<evidence type="ECO:0000313" key="2">
    <source>
        <dbReference type="EMBL" id="SFQ37344.1"/>
    </source>
</evidence>
<organism evidence="2 3">
    <name type="scientific">Parafilimonas terrae</name>
    <dbReference type="NCBI Taxonomy" id="1465490"/>
    <lineage>
        <taxon>Bacteria</taxon>
        <taxon>Pseudomonadati</taxon>
        <taxon>Bacteroidota</taxon>
        <taxon>Chitinophagia</taxon>
        <taxon>Chitinophagales</taxon>
        <taxon>Chitinophagaceae</taxon>
        <taxon>Parafilimonas</taxon>
    </lineage>
</organism>
<feature type="transmembrane region" description="Helical" evidence="1">
    <location>
        <begin position="12"/>
        <end position="28"/>
    </location>
</feature>
<keyword evidence="1" id="KW-0812">Transmembrane</keyword>
<reference evidence="2 3" key="1">
    <citation type="submission" date="2016-10" db="EMBL/GenBank/DDBJ databases">
        <authorList>
            <person name="de Groot N.N."/>
        </authorList>
    </citation>
    <scope>NUCLEOTIDE SEQUENCE [LARGE SCALE GENOMIC DNA]</scope>
    <source>
        <strain evidence="2 3">DSM 28286</strain>
    </source>
</reference>
<keyword evidence="1" id="KW-1133">Transmembrane helix</keyword>
<dbReference type="STRING" id="1465490.SAMN05444277_11047"/>
<evidence type="ECO:0000313" key="3">
    <source>
        <dbReference type="Proteomes" id="UP000199031"/>
    </source>
</evidence>